<organism evidence="2 3">
    <name type="scientific">Tetradesmus obliquus</name>
    <name type="common">Green alga</name>
    <name type="synonym">Acutodesmus obliquus</name>
    <dbReference type="NCBI Taxonomy" id="3088"/>
    <lineage>
        <taxon>Eukaryota</taxon>
        <taxon>Viridiplantae</taxon>
        <taxon>Chlorophyta</taxon>
        <taxon>core chlorophytes</taxon>
        <taxon>Chlorophyceae</taxon>
        <taxon>CS clade</taxon>
        <taxon>Sphaeropleales</taxon>
        <taxon>Scenedesmaceae</taxon>
        <taxon>Tetradesmus</taxon>
    </lineage>
</organism>
<evidence type="ECO:0000313" key="2">
    <source>
        <dbReference type="EMBL" id="WIA12309.1"/>
    </source>
</evidence>
<dbReference type="Pfam" id="PF00179">
    <property type="entry name" value="UQ_con"/>
    <property type="match status" value="1"/>
</dbReference>
<dbReference type="PANTHER" id="PTHR24067">
    <property type="entry name" value="UBIQUITIN-CONJUGATING ENZYME E2"/>
    <property type="match status" value="1"/>
</dbReference>
<sequence length="157" mass="17811">MPGSRQGCSAELQLARQFRDLLRHPIPGVDAAPSDDDLFTWNVRLAGPEGSPYEGGWFDVRLQFTPDFPGKQPRAYFKTEIWHPNVDQPPLDYVCMWLGGGFRQDVCSVACVLVGLQTLLANPNPDSPVNYYCAQQMRKQPQEYEAKARSWTQKYAM</sequence>
<proteinExistence type="predicted"/>
<evidence type="ECO:0000259" key="1">
    <source>
        <dbReference type="PROSITE" id="PS50127"/>
    </source>
</evidence>
<accession>A0ABY8TT53</accession>
<dbReference type="Gene3D" id="3.10.110.10">
    <property type="entry name" value="Ubiquitin Conjugating Enzyme"/>
    <property type="match status" value="1"/>
</dbReference>
<reference evidence="2 3" key="1">
    <citation type="submission" date="2023-05" db="EMBL/GenBank/DDBJ databases">
        <title>A 100% complete, gapless, phased diploid assembly of the Scenedesmus obliquus UTEX 3031 genome.</title>
        <authorList>
            <person name="Biondi T.C."/>
            <person name="Hanschen E.R."/>
            <person name="Kwon T."/>
            <person name="Eng W."/>
            <person name="Kruse C.P.S."/>
            <person name="Koehler S.I."/>
            <person name="Kunde Y."/>
            <person name="Gleasner C.D."/>
            <person name="You Mak K.T."/>
            <person name="Polle J."/>
            <person name="Hovde B.T."/>
            <person name="Starkenburg S.R."/>
        </authorList>
    </citation>
    <scope>NUCLEOTIDE SEQUENCE [LARGE SCALE GENOMIC DNA]</scope>
    <source>
        <strain evidence="2 3">DOE0152z</strain>
    </source>
</reference>
<keyword evidence="3" id="KW-1185">Reference proteome</keyword>
<dbReference type="EMBL" id="CP126210">
    <property type="protein sequence ID" value="WIA12309.1"/>
    <property type="molecule type" value="Genomic_DNA"/>
</dbReference>
<evidence type="ECO:0000313" key="3">
    <source>
        <dbReference type="Proteomes" id="UP001244341"/>
    </source>
</evidence>
<dbReference type="InterPro" id="IPR050113">
    <property type="entry name" value="Ub_conjugating_enzyme"/>
</dbReference>
<name>A0ABY8TT53_TETOB</name>
<dbReference type="PROSITE" id="PS50127">
    <property type="entry name" value="UBC_2"/>
    <property type="match status" value="1"/>
</dbReference>
<protein>
    <recommendedName>
        <fullName evidence="1">UBC core domain-containing protein</fullName>
    </recommendedName>
</protein>
<dbReference type="InterPro" id="IPR016135">
    <property type="entry name" value="UBQ-conjugating_enzyme/RWD"/>
</dbReference>
<dbReference type="InterPro" id="IPR000608">
    <property type="entry name" value="UBC"/>
</dbReference>
<dbReference type="Proteomes" id="UP001244341">
    <property type="component" value="Chromosome 3b"/>
</dbReference>
<dbReference type="SMART" id="SM00212">
    <property type="entry name" value="UBCc"/>
    <property type="match status" value="1"/>
</dbReference>
<gene>
    <name evidence="2" type="ORF">OEZ85_012365</name>
</gene>
<dbReference type="SUPFAM" id="SSF54495">
    <property type="entry name" value="UBC-like"/>
    <property type="match status" value="1"/>
</dbReference>
<feature type="domain" description="UBC core" evidence="1">
    <location>
        <begin position="9"/>
        <end position="157"/>
    </location>
</feature>